<feature type="compositionally biased region" description="Basic and acidic residues" evidence="1">
    <location>
        <begin position="57"/>
        <end position="67"/>
    </location>
</feature>
<dbReference type="EMBL" id="GL348717">
    <property type="protein sequence ID" value="EFH54493.1"/>
    <property type="molecule type" value="Genomic_DNA"/>
</dbReference>
<dbReference type="GO" id="GO:0004672">
    <property type="term" value="F:protein kinase activity"/>
    <property type="evidence" value="ECO:0007669"/>
    <property type="project" value="InterPro"/>
</dbReference>
<dbReference type="Proteomes" id="UP000008694">
    <property type="component" value="Unassembled WGS sequence"/>
</dbReference>
<evidence type="ECO:0000256" key="1">
    <source>
        <dbReference type="SAM" id="MobiDB-lite"/>
    </source>
</evidence>
<dbReference type="PANTHER" id="PTHR36364:SF1">
    <property type="entry name" value="OS03G0203000 PROTEIN"/>
    <property type="match status" value="1"/>
</dbReference>
<feature type="region of interest" description="Disordered" evidence="1">
    <location>
        <begin position="133"/>
        <end position="187"/>
    </location>
</feature>
<reference evidence="4" key="1">
    <citation type="journal article" date="2011" name="Nat. Genet.">
        <title>The Arabidopsis lyrata genome sequence and the basis of rapid genome size change.</title>
        <authorList>
            <person name="Hu T.T."/>
            <person name="Pattyn P."/>
            <person name="Bakker E.G."/>
            <person name="Cao J."/>
            <person name="Cheng J.-F."/>
            <person name="Clark R.M."/>
            <person name="Fahlgren N."/>
            <person name="Fawcett J.A."/>
            <person name="Grimwood J."/>
            <person name="Gundlach H."/>
            <person name="Haberer G."/>
            <person name="Hollister J.D."/>
            <person name="Ossowski S."/>
            <person name="Ottilar R.P."/>
            <person name="Salamov A.A."/>
            <person name="Schneeberger K."/>
            <person name="Spannagl M."/>
            <person name="Wang X."/>
            <person name="Yang L."/>
            <person name="Nasrallah M.E."/>
            <person name="Bergelson J."/>
            <person name="Carrington J.C."/>
            <person name="Gaut B.S."/>
            <person name="Schmutz J."/>
            <person name="Mayer K.F.X."/>
            <person name="Van de Peer Y."/>
            <person name="Grigoriev I.V."/>
            <person name="Nordborg M."/>
            <person name="Weigel D."/>
            <person name="Guo Y.-L."/>
        </authorList>
    </citation>
    <scope>NUCLEOTIDE SEQUENCE [LARGE SCALE GENOMIC DNA]</scope>
    <source>
        <strain evidence="4">cv. MN47</strain>
    </source>
</reference>
<protein>
    <recommendedName>
        <fullName evidence="2">Protein kinase domain-containing protein</fullName>
    </recommendedName>
</protein>
<dbReference type="InterPro" id="IPR008271">
    <property type="entry name" value="Ser/Thr_kinase_AS"/>
</dbReference>
<dbReference type="PANTHER" id="PTHR36364">
    <property type="entry name" value="OS03G0203000 PROTEIN"/>
    <property type="match status" value="1"/>
</dbReference>
<feature type="region of interest" description="Disordered" evidence="1">
    <location>
        <begin position="57"/>
        <end position="95"/>
    </location>
</feature>
<keyword evidence="4" id="KW-1185">Reference proteome</keyword>
<name>D7LW65_ARALL</name>
<evidence type="ECO:0000313" key="4">
    <source>
        <dbReference type="Proteomes" id="UP000008694"/>
    </source>
</evidence>
<dbReference type="PROSITE" id="PS00108">
    <property type="entry name" value="PROTEIN_KINASE_ST"/>
    <property type="match status" value="1"/>
</dbReference>
<gene>
    <name evidence="3" type="ORF">ARALYDRAFT_907350</name>
</gene>
<evidence type="ECO:0000313" key="3">
    <source>
        <dbReference type="EMBL" id="EFH54493.1"/>
    </source>
</evidence>
<dbReference type="eggNOG" id="KOG0032">
    <property type="taxonomic scope" value="Eukaryota"/>
</dbReference>
<dbReference type="HOGENOM" id="CLU_1246865_0_0_1"/>
<evidence type="ECO:0000259" key="2">
    <source>
        <dbReference type="PROSITE" id="PS50011"/>
    </source>
</evidence>
<dbReference type="GO" id="GO:0005524">
    <property type="term" value="F:ATP binding"/>
    <property type="evidence" value="ECO:0007669"/>
    <property type="project" value="InterPro"/>
</dbReference>
<dbReference type="PROSITE" id="PS50011">
    <property type="entry name" value="PROTEIN_KINASE_DOM"/>
    <property type="match status" value="1"/>
</dbReference>
<accession>D7LW65</accession>
<sequence>MGPSPTLDVVQICHFMGVIHRDLKPENFLLASTDENAMLKATDFGLSVFIEEFRDGTDAEKKPRQSLRDAAPLEPDAHGSRKDSEKKHSEHHQTSFQSISSDVLEVFGLLECYFYWLKDTNLNYRRQNERNWRSNMHSERHERPAMGRDRVWNRDDERGAGSRQSYRADRDKFNGNGRSGFSGSWTRNEKKWDHDLFEEANKSPAKDTEEEQVANVEFLLAS</sequence>
<feature type="compositionally biased region" description="Low complexity" evidence="1">
    <location>
        <begin position="174"/>
        <end position="184"/>
    </location>
</feature>
<dbReference type="Pfam" id="PF00069">
    <property type="entry name" value="Pkinase"/>
    <property type="match status" value="1"/>
</dbReference>
<dbReference type="Gramene" id="scaffold_503054.1">
    <property type="protein sequence ID" value="scaffold_503054.1"/>
    <property type="gene ID" value="scaffold_503054.1"/>
</dbReference>
<proteinExistence type="predicted"/>
<dbReference type="AlphaFoldDB" id="D7LW65"/>
<feature type="compositionally biased region" description="Basic and acidic residues" evidence="1">
    <location>
        <begin position="133"/>
        <end position="173"/>
    </location>
</feature>
<dbReference type="SUPFAM" id="SSF56112">
    <property type="entry name" value="Protein kinase-like (PK-like)"/>
    <property type="match status" value="1"/>
</dbReference>
<feature type="compositionally biased region" description="Basic and acidic residues" evidence="1">
    <location>
        <begin position="75"/>
        <end position="93"/>
    </location>
</feature>
<feature type="domain" description="Protein kinase" evidence="2">
    <location>
        <begin position="1"/>
        <end position="219"/>
    </location>
</feature>
<dbReference type="Gene3D" id="1.10.510.10">
    <property type="entry name" value="Transferase(Phosphotransferase) domain 1"/>
    <property type="match status" value="1"/>
</dbReference>
<organism evidence="4">
    <name type="scientific">Arabidopsis lyrata subsp. lyrata</name>
    <name type="common">Lyre-leaved rock-cress</name>
    <dbReference type="NCBI Taxonomy" id="81972"/>
    <lineage>
        <taxon>Eukaryota</taxon>
        <taxon>Viridiplantae</taxon>
        <taxon>Streptophyta</taxon>
        <taxon>Embryophyta</taxon>
        <taxon>Tracheophyta</taxon>
        <taxon>Spermatophyta</taxon>
        <taxon>Magnoliopsida</taxon>
        <taxon>eudicotyledons</taxon>
        <taxon>Gunneridae</taxon>
        <taxon>Pentapetalae</taxon>
        <taxon>rosids</taxon>
        <taxon>malvids</taxon>
        <taxon>Brassicales</taxon>
        <taxon>Brassicaceae</taxon>
        <taxon>Camelineae</taxon>
        <taxon>Arabidopsis</taxon>
    </lineage>
</organism>
<dbReference type="InterPro" id="IPR011009">
    <property type="entry name" value="Kinase-like_dom_sf"/>
</dbReference>
<dbReference type="InterPro" id="IPR000719">
    <property type="entry name" value="Prot_kinase_dom"/>
</dbReference>